<reference evidence="9" key="1">
    <citation type="submission" date="2017-11" db="EMBL/GenBank/DDBJ databases">
        <authorList>
            <person name="Chan K.G."/>
            <person name="Lee L.S."/>
        </authorList>
    </citation>
    <scope>NUCLEOTIDE SEQUENCE [LARGE SCALE GENOMIC DNA]</scope>
    <source>
        <strain evidence="9">DSM 100970</strain>
    </source>
</reference>
<dbReference type="Gene3D" id="3.30.1490.110">
    <property type="match status" value="1"/>
</dbReference>
<protein>
    <recommendedName>
        <fullName evidence="5 6">Cell division protein FtsA</fullName>
    </recommendedName>
</protein>
<dbReference type="SUPFAM" id="SSF53067">
    <property type="entry name" value="Actin-like ATPase domain"/>
    <property type="match status" value="2"/>
</dbReference>
<dbReference type="AlphaFoldDB" id="A0A2I7N438"/>
<dbReference type="RefSeq" id="WP_102950537.1">
    <property type="nucleotide sequence ID" value="NZ_CP024847.1"/>
</dbReference>
<dbReference type="InterPro" id="IPR003494">
    <property type="entry name" value="SHS2_FtsA"/>
</dbReference>
<keyword evidence="3 5" id="KW-0472">Membrane</keyword>
<dbReference type="GO" id="GO:0043093">
    <property type="term" value="P:FtsZ-dependent cytokinesis"/>
    <property type="evidence" value="ECO:0007669"/>
    <property type="project" value="UniProtKB-UniRule"/>
</dbReference>
<dbReference type="OrthoDB" id="9810567at2"/>
<evidence type="ECO:0000256" key="1">
    <source>
        <dbReference type="ARBA" id="ARBA00022475"/>
    </source>
</evidence>
<keyword evidence="4 5" id="KW-0131">Cell cycle</keyword>
<dbReference type="InterPro" id="IPR043129">
    <property type="entry name" value="ATPase_NBD"/>
</dbReference>
<dbReference type="InterPro" id="IPR050696">
    <property type="entry name" value="FtsA/MreB"/>
</dbReference>
<feature type="domain" description="SHS2" evidence="7">
    <location>
        <begin position="7"/>
        <end position="200"/>
    </location>
</feature>
<comment type="similarity">
    <text evidence="5 6">Belongs to the FtsA/MreB family.</text>
</comment>
<evidence type="ECO:0000256" key="6">
    <source>
        <dbReference type="PIRNR" id="PIRNR003101"/>
    </source>
</evidence>
<dbReference type="KEGG" id="nba:CUN60_02585"/>
<evidence type="ECO:0000256" key="4">
    <source>
        <dbReference type="ARBA" id="ARBA00023306"/>
    </source>
</evidence>
<comment type="subcellular location">
    <subcellularLocation>
        <location evidence="5">Cell membrane</location>
        <topology evidence="5">Peripheral membrane protein</topology>
        <orientation evidence="5">Cytoplasmic side</orientation>
    </subcellularLocation>
    <text evidence="5">Localizes to the Z ring in an FtsZ-dependent manner. Targeted to the membrane through a conserved C-terminal amphipathic helix.</text>
</comment>
<dbReference type="PANTHER" id="PTHR32432:SF4">
    <property type="entry name" value="CELL DIVISION PROTEIN FTSA"/>
    <property type="match status" value="1"/>
</dbReference>
<gene>
    <name evidence="5 8" type="primary">ftsA</name>
    <name evidence="8" type="ORF">CUN60_02585</name>
</gene>
<dbReference type="PIRSF" id="PIRSF003101">
    <property type="entry name" value="FtsA"/>
    <property type="match status" value="1"/>
</dbReference>
<dbReference type="Pfam" id="PF02491">
    <property type="entry name" value="SHS2_FTSA"/>
    <property type="match status" value="1"/>
</dbReference>
<dbReference type="Gene3D" id="3.30.420.40">
    <property type="match status" value="1"/>
</dbReference>
<comment type="function">
    <text evidence="5 6">Cell division protein that is involved in the assembly of the Z ring. May serve as a membrane anchor for the Z ring.</text>
</comment>
<evidence type="ECO:0000256" key="3">
    <source>
        <dbReference type="ARBA" id="ARBA00023136"/>
    </source>
</evidence>
<dbReference type="NCBIfam" id="TIGR01174">
    <property type="entry name" value="ftsA"/>
    <property type="match status" value="1"/>
</dbReference>
<dbReference type="GO" id="GO:0009898">
    <property type="term" value="C:cytoplasmic side of plasma membrane"/>
    <property type="evidence" value="ECO:0007669"/>
    <property type="project" value="UniProtKB-UniRule"/>
</dbReference>
<evidence type="ECO:0000259" key="7">
    <source>
        <dbReference type="SMART" id="SM00842"/>
    </source>
</evidence>
<sequence length="417" mass="45892">MSGGRLIFSLDIGSSKITSLVGLLGEKLEVLGLSNYNFVNNKLNNDFKMLGNGLICEVEKVGAKILQTLHEAQISADCSKGALIVNMTGGHLRNVYSHSRQEMNGAVVTEDTIRYMINEAREITIPANYEIVDFEIQEYLIDDERYTVNPLNLNCQSINANINIMVAGKLPLTNLKKAIAYSNFDVAKIVPSAMLSALAVLNNEERELGCCLIDIGAGTTDIIVYENGFIRHLSSIPLGGEDITRDIAAVLKVSRNLAEDLKLNYGSCGNFGHSRYAHEGISLTDHRGENTVISRKLLTDVIVERLKDIFGLVRTQLNNNDLCDIINSGIVVTGGSAQLGNLKEFVAQYFDVPVRVGIPDYYGDFADMVCNPRYATSLGALYYANEVLTQKSYNYDSDSGIGFGQVFKKIKNIFRNT</sequence>
<organism evidence="8 9">
    <name type="scientific">Aquella oligotrophica</name>
    <dbReference type="NCBI Taxonomy" id="2067065"/>
    <lineage>
        <taxon>Bacteria</taxon>
        <taxon>Pseudomonadati</taxon>
        <taxon>Pseudomonadota</taxon>
        <taxon>Betaproteobacteria</taxon>
        <taxon>Neisseriales</taxon>
        <taxon>Neisseriaceae</taxon>
        <taxon>Aquella</taxon>
    </lineage>
</organism>
<keyword evidence="9" id="KW-1185">Reference proteome</keyword>
<dbReference type="EMBL" id="CP024847">
    <property type="protein sequence ID" value="AUR51237.1"/>
    <property type="molecule type" value="Genomic_DNA"/>
</dbReference>
<dbReference type="Pfam" id="PF14450">
    <property type="entry name" value="FtsA"/>
    <property type="match status" value="1"/>
</dbReference>
<name>A0A2I7N438_9NEIS</name>
<evidence type="ECO:0000313" key="8">
    <source>
        <dbReference type="EMBL" id="AUR51237.1"/>
    </source>
</evidence>
<evidence type="ECO:0000313" key="9">
    <source>
        <dbReference type="Proteomes" id="UP000236655"/>
    </source>
</evidence>
<dbReference type="PANTHER" id="PTHR32432">
    <property type="entry name" value="CELL DIVISION PROTEIN FTSA-RELATED"/>
    <property type="match status" value="1"/>
</dbReference>
<proteinExistence type="inferred from homology"/>
<evidence type="ECO:0000256" key="2">
    <source>
        <dbReference type="ARBA" id="ARBA00022618"/>
    </source>
</evidence>
<keyword evidence="2 5" id="KW-0132">Cell division</keyword>
<dbReference type="Proteomes" id="UP000236655">
    <property type="component" value="Chromosome"/>
</dbReference>
<dbReference type="HAMAP" id="MF_02033">
    <property type="entry name" value="FtsA"/>
    <property type="match status" value="1"/>
</dbReference>
<accession>A0A2I7N438</accession>
<dbReference type="InterPro" id="IPR020823">
    <property type="entry name" value="Cell_div_FtsA"/>
</dbReference>
<comment type="subunit">
    <text evidence="5">Self-interacts. Interacts with FtsZ.</text>
</comment>
<keyword evidence="1 5" id="KW-1003">Cell membrane</keyword>
<dbReference type="CDD" id="cd24048">
    <property type="entry name" value="ASKHA_NBD_FtsA"/>
    <property type="match status" value="1"/>
</dbReference>
<evidence type="ECO:0000256" key="5">
    <source>
        <dbReference type="HAMAP-Rule" id="MF_02033"/>
    </source>
</evidence>
<dbReference type="SMART" id="SM00842">
    <property type="entry name" value="FtsA"/>
    <property type="match status" value="1"/>
</dbReference>
<dbReference type="GO" id="GO:0032153">
    <property type="term" value="C:cell division site"/>
    <property type="evidence" value="ECO:0007669"/>
    <property type="project" value="UniProtKB-UniRule"/>
</dbReference>